<dbReference type="EMBL" id="FOTW01000039">
    <property type="protein sequence ID" value="SFM86119.1"/>
    <property type="molecule type" value="Genomic_DNA"/>
</dbReference>
<dbReference type="Pfam" id="PF11142">
    <property type="entry name" value="DUF2917"/>
    <property type="match status" value="1"/>
</dbReference>
<evidence type="ECO:0008006" key="3">
    <source>
        <dbReference type="Google" id="ProtNLM"/>
    </source>
</evidence>
<gene>
    <name evidence="1" type="ORF">SAMN02982985_05578</name>
</gene>
<keyword evidence="2" id="KW-1185">Reference proteome</keyword>
<reference evidence="1 2" key="1">
    <citation type="submission" date="2016-10" db="EMBL/GenBank/DDBJ databases">
        <authorList>
            <person name="de Groot N.N."/>
        </authorList>
    </citation>
    <scope>NUCLEOTIDE SEQUENCE [LARGE SCALE GENOMIC DNA]</scope>
    <source>
        <strain evidence="1 2">ATCC 43154</strain>
    </source>
</reference>
<dbReference type="RefSeq" id="WP_093390988.1">
    <property type="nucleotide sequence ID" value="NZ_FOTW01000039.1"/>
</dbReference>
<proteinExistence type="predicted"/>
<dbReference type="OrthoDB" id="9181235at2"/>
<name>A0A1I4UAU0_9BURK</name>
<dbReference type="InterPro" id="IPR021317">
    <property type="entry name" value="DUF2917"/>
</dbReference>
<dbReference type="Proteomes" id="UP000199470">
    <property type="component" value="Unassembled WGS sequence"/>
</dbReference>
<protein>
    <recommendedName>
        <fullName evidence="3">DUF2917 domain-containing protein</fullName>
    </recommendedName>
</protein>
<organism evidence="1 2">
    <name type="scientific">Rugamonas rubra</name>
    <dbReference type="NCBI Taxonomy" id="758825"/>
    <lineage>
        <taxon>Bacteria</taxon>
        <taxon>Pseudomonadati</taxon>
        <taxon>Pseudomonadota</taxon>
        <taxon>Betaproteobacteria</taxon>
        <taxon>Burkholderiales</taxon>
        <taxon>Oxalobacteraceae</taxon>
        <taxon>Telluria group</taxon>
        <taxon>Rugamonas</taxon>
    </lineage>
</organism>
<evidence type="ECO:0000313" key="1">
    <source>
        <dbReference type="EMBL" id="SFM86119.1"/>
    </source>
</evidence>
<dbReference type="AlphaFoldDB" id="A0A1I4UAU0"/>
<accession>A0A1I4UAU0</accession>
<sequence>MKPELIAVSKGLAEYRLSENAPLRLSKAPGQRIECLSGTAWITVQGQSADFILRAGQSFEIPGDGLTLVDAVGAGRVRIRLPAPMAIGWAARLAARLQHSLHGQAAAAAPATAAEASSHASTV</sequence>
<evidence type="ECO:0000313" key="2">
    <source>
        <dbReference type="Proteomes" id="UP000199470"/>
    </source>
</evidence>